<dbReference type="Pfam" id="PF13411">
    <property type="entry name" value="MerR_1"/>
    <property type="match status" value="1"/>
</dbReference>
<protein>
    <submittedName>
        <fullName evidence="2">MerR family transcriptional regulator</fullName>
    </submittedName>
</protein>
<dbReference type="PROSITE" id="PS50937">
    <property type="entry name" value="HTH_MERR_2"/>
    <property type="match status" value="1"/>
</dbReference>
<dbReference type="InterPro" id="IPR009061">
    <property type="entry name" value="DNA-bd_dom_put_sf"/>
</dbReference>
<feature type="domain" description="HTH merR-type" evidence="1">
    <location>
        <begin position="1"/>
        <end position="33"/>
    </location>
</feature>
<dbReference type="EMBL" id="CP115149">
    <property type="protein sequence ID" value="WBL37546.1"/>
    <property type="molecule type" value="Genomic_DNA"/>
</dbReference>
<gene>
    <name evidence="2" type="ORF">O0235_10500</name>
</gene>
<accession>A0ABY7MAE5</accession>
<name>A0ABY7MAE5_9CHLR</name>
<dbReference type="InterPro" id="IPR000551">
    <property type="entry name" value="MerR-type_HTH_dom"/>
</dbReference>
<dbReference type="Gene3D" id="1.10.1660.10">
    <property type="match status" value="1"/>
</dbReference>
<evidence type="ECO:0000313" key="2">
    <source>
        <dbReference type="EMBL" id="WBL37546.1"/>
    </source>
</evidence>
<dbReference type="CDD" id="cd00592">
    <property type="entry name" value="HTH_MerR-like"/>
    <property type="match status" value="1"/>
</dbReference>
<reference evidence="2 3" key="1">
    <citation type="journal article" date="2023" name="ISME J.">
        <title>Thermophilic Dehalococcoidia with unusual traits shed light on an unexpected past.</title>
        <authorList>
            <person name="Palmer M."/>
            <person name="Covington J.K."/>
            <person name="Zhou E.M."/>
            <person name="Thomas S.C."/>
            <person name="Habib N."/>
            <person name="Seymour C.O."/>
            <person name="Lai D."/>
            <person name="Johnston J."/>
            <person name="Hashimi A."/>
            <person name="Jiao J.Y."/>
            <person name="Muok A.R."/>
            <person name="Liu L."/>
            <person name="Xian W.D."/>
            <person name="Zhi X.Y."/>
            <person name="Li M.M."/>
            <person name="Silva L.P."/>
            <person name="Bowen B.P."/>
            <person name="Louie K."/>
            <person name="Briegel A."/>
            <person name="Pett-Ridge J."/>
            <person name="Weber P.K."/>
            <person name="Tocheva E.I."/>
            <person name="Woyke T."/>
            <person name="Northen T.R."/>
            <person name="Mayali X."/>
            <person name="Li W.J."/>
            <person name="Hedlund B.P."/>
        </authorList>
    </citation>
    <scope>NUCLEOTIDE SEQUENCE [LARGE SCALE GENOMIC DNA]</scope>
    <source>
        <strain evidence="2 3">YIM 72310</strain>
    </source>
</reference>
<proteinExistence type="predicted"/>
<evidence type="ECO:0000259" key="1">
    <source>
        <dbReference type="PROSITE" id="PS50937"/>
    </source>
</evidence>
<keyword evidence="3" id="KW-1185">Reference proteome</keyword>
<dbReference type="SUPFAM" id="SSF46955">
    <property type="entry name" value="Putative DNA-binding domain"/>
    <property type="match status" value="1"/>
</dbReference>
<evidence type="ECO:0000313" key="3">
    <source>
        <dbReference type="Proteomes" id="UP001212803"/>
    </source>
</evidence>
<organism evidence="2 3">
    <name type="scientific">Tepidiforma flava</name>
    <dbReference type="NCBI Taxonomy" id="3004094"/>
    <lineage>
        <taxon>Bacteria</taxon>
        <taxon>Bacillati</taxon>
        <taxon>Chloroflexota</taxon>
        <taxon>Tepidiformia</taxon>
        <taxon>Tepidiformales</taxon>
        <taxon>Tepidiformaceae</taxon>
        <taxon>Tepidiforma</taxon>
    </lineage>
</organism>
<sequence>MYSPEDMERIERIRQLKELLGFSLAEIKEMLDAEDVRLQIRAGWRADADAAEKAEKLRRAREVTLHQIQLIDQKMAKMREHAGRAGGADLRKYDEWLLKHSEAAAAGETAQGEGTAAASS</sequence>
<dbReference type="Proteomes" id="UP001212803">
    <property type="component" value="Chromosome"/>
</dbReference>